<dbReference type="GO" id="GO:0005829">
    <property type="term" value="C:cytosol"/>
    <property type="evidence" value="ECO:0007669"/>
    <property type="project" value="TreeGrafter"/>
</dbReference>
<dbReference type="PROSITE" id="PS51387">
    <property type="entry name" value="FAD_PCMH"/>
    <property type="match status" value="1"/>
</dbReference>
<evidence type="ECO:0000259" key="21">
    <source>
        <dbReference type="PROSITE" id="PS51387"/>
    </source>
</evidence>
<dbReference type="InterPro" id="IPR036635">
    <property type="entry name" value="MurB_C_sf"/>
</dbReference>
<dbReference type="InterPro" id="IPR016167">
    <property type="entry name" value="FAD-bd_PCMH_sub1"/>
</dbReference>
<dbReference type="GO" id="GO:0009252">
    <property type="term" value="P:peptidoglycan biosynthetic process"/>
    <property type="evidence" value="ECO:0007669"/>
    <property type="project" value="UniProtKB-UniRule"/>
</dbReference>
<evidence type="ECO:0000256" key="10">
    <source>
        <dbReference type="ARBA" id="ARBA00022630"/>
    </source>
</evidence>
<evidence type="ECO:0000256" key="12">
    <source>
        <dbReference type="ARBA" id="ARBA00022857"/>
    </source>
</evidence>
<comment type="catalytic activity">
    <reaction evidence="19 20">
        <text>UDP-N-acetyl-alpha-D-muramate + NADP(+) = UDP-N-acetyl-3-O-(1-carboxyvinyl)-alpha-D-glucosamine + NADPH + H(+)</text>
        <dbReference type="Rhea" id="RHEA:12248"/>
        <dbReference type="ChEBI" id="CHEBI:15378"/>
        <dbReference type="ChEBI" id="CHEBI:57783"/>
        <dbReference type="ChEBI" id="CHEBI:58349"/>
        <dbReference type="ChEBI" id="CHEBI:68483"/>
        <dbReference type="ChEBI" id="CHEBI:70757"/>
        <dbReference type="EC" id="1.3.1.98"/>
    </reaction>
</comment>
<keyword evidence="15 20" id="KW-0560">Oxidoreductase</keyword>
<evidence type="ECO:0000256" key="9">
    <source>
        <dbReference type="ARBA" id="ARBA00022618"/>
    </source>
</evidence>
<keyword evidence="8 20" id="KW-0963">Cytoplasm</keyword>
<dbReference type="NCBIfam" id="TIGR00179">
    <property type="entry name" value="murB"/>
    <property type="match status" value="1"/>
</dbReference>
<proteinExistence type="inferred from homology"/>
<evidence type="ECO:0000256" key="5">
    <source>
        <dbReference type="ARBA" id="ARBA00010485"/>
    </source>
</evidence>
<sequence length="302" mass="32184">MAATEQTGLRGELLENEPLARHTTWRVGGPARRFYRPADGDDLVAFLRRLPADEPLLWLGLGSNLLVRDGGFPGTVIATSGRLQRLERAGDDMIRAEAGASCAAVARFAARAGGTGLEFLAGIPGTLGGALAMNAGAFGGETWERVREVETVDRRGVVRRRGPEAFEVGYRSVTGPAGEWYLAALLAVGEGDVERARGRIRSLLERRNATQPVGQPSCGSVFRNPEGDHAARLIEAAGLKGRRLGGAQVSEKHANFIINTGGASAAEIEELIEQVRSTVRAASGVELQTEVRIVGVVAEERR</sequence>
<comment type="similarity">
    <text evidence="5 20">Belongs to the MurB family.</text>
</comment>
<evidence type="ECO:0000256" key="15">
    <source>
        <dbReference type="ARBA" id="ARBA00023002"/>
    </source>
</evidence>
<dbReference type="GO" id="GO:0051301">
    <property type="term" value="P:cell division"/>
    <property type="evidence" value="ECO:0007669"/>
    <property type="project" value="UniProtKB-KW"/>
</dbReference>
<protein>
    <recommendedName>
        <fullName evidence="7 20">UDP-N-acetylenolpyruvoylglucosamine reductase</fullName>
        <ecNumber evidence="6 20">1.3.1.98</ecNumber>
    </recommendedName>
    <alternativeName>
        <fullName evidence="18 20">UDP-N-acetylmuramate dehydrogenase</fullName>
    </alternativeName>
</protein>
<keyword evidence="17 20" id="KW-0961">Cell wall biogenesis/degradation</keyword>
<dbReference type="NCBIfam" id="NF010480">
    <property type="entry name" value="PRK13905.1"/>
    <property type="match status" value="1"/>
</dbReference>
<evidence type="ECO:0000256" key="20">
    <source>
        <dbReference type="HAMAP-Rule" id="MF_00037"/>
    </source>
</evidence>
<evidence type="ECO:0000256" key="11">
    <source>
        <dbReference type="ARBA" id="ARBA00022827"/>
    </source>
</evidence>
<dbReference type="GO" id="GO:0071555">
    <property type="term" value="P:cell wall organization"/>
    <property type="evidence" value="ECO:0007669"/>
    <property type="project" value="UniProtKB-KW"/>
</dbReference>
<dbReference type="Proteomes" id="UP000886251">
    <property type="component" value="Unassembled WGS sequence"/>
</dbReference>
<evidence type="ECO:0000256" key="4">
    <source>
        <dbReference type="ARBA" id="ARBA00004752"/>
    </source>
</evidence>
<dbReference type="InterPro" id="IPR016166">
    <property type="entry name" value="FAD-bd_PCMH"/>
</dbReference>
<evidence type="ECO:0000256" key="2">
    <source>
        <dbReference type="ARBA" id="ARBA00003921"/>
    </source>
</evidence>
<evidence type="ECO:0000256" key="18">
    <source>
        <dbReference type="ARBA" id="ARBA00031026"/>
    </source>
</evidence>
<dbReference type="Gene3D" id="3.30.43.10">
    <property type="entry name" value="Uridine Diphospho-n-acetylenolpyruvylglucosamine Reductase, domain 2"/>
    <property type="match status" value="1"/>
</dbReference>
<dbReference type="Gene3D" id="3.30.465.10">
    <property type="match status" value="1"/>
</dbReference>
<evidence type="ECO:0000256" key="7">
    <source>
        <dbReference type="ARBA" id="ARBA00015188"/>
    </source>
</evidence>
<keyword evidence="14 20" id="KW-0573">Peptidoglycan synthesis</keyword>
<dbReference type="HAMAP" id="MF_00037">
    <property type="entry name" value="MurB"/>
    <property type="match status" value="1"/>
</dbReference>
<dbReference type="GO" id="GO:0008360">
    <property type="term" value="P:regulation of cell shape"/>
    <property type="evidence" value="ECO:0007669"/>
    <property type="project" value="UniProtKB-KW"/>
</dbReference>
<gene>
    <name evidence="20 22" type="primary">murB</name>
    <name evidence="22" type="ORF">ENI96_11415</name>
</gene>
<dbReference type="Pfam" id="PF01565">
    <property type="entry name" value="FAD_binding_4"/>
    <property type="match status" value="1"/>
</dbReference>
<evidence type="ECO:0000256" key="17">
    <source>
        <dbReference type="ARBA" id="ARBA00023316"/>
    </source>
</evidence>
<feature type="active site" description="Proton donor" evidence="20">
    <location>
        <position position="220"/>
    </location>
</feature>
<evidence type="ECO:0000256" key="13">
    <source>
        <dbReference type="ARBA" id="ARBA00022960"/>
    </source>
</evidence>
<keyword evidence="16 20" id="KW-0131">Cell cycle</keyword>
<dbReference type="GO" id="GO:0071949">
    <property type="term" value="F:FAD binding"/>
    <property type="evidence" value="ECO:0007669"/>
    <property type="project" value="InterPro"/>
</dbReference>
<keyword evidence="12 20" id="KW-0521">NADP</keyword>
<comment type="cofactor">
    <cofactor evidence="1 20">
        <name>FAD</name>
        <dbReference type="ChEBI" id="CHEBI:57692"/>
    </cofactor>
</comment>
<keyword evidence="10 20" id="KW-0285">Flavoprotein</keyword>
<dbReference type="PANTHER" id="PTHR21071">
    <property type="entry name" value="UDP-N-ACETYLENOLPYRUVOYLGLUCOSAMINE REDUCTASE"/>
    <property type="match status" value="1"/>
</dbReference>
<feature type="domain" description="FAD-binding PCMH-type" evidence="21">
    <location>
        <begin position="27"/>
        <end position="206"/>
    </location>
</feature>
<dbReference type="GO" id="GO:0008762">
    <property type="term" value="F:UDP-N-acetylmuramate dehydrogenase activity"/>
    <property type="evidence" value="ECO:0007669"/>
    <property type="project" value="UniProtKB-UniRule"/>
</dbReference>
<evidence type="ECO:0000256" key="3">
    <source>
        <dbReference type="ARBA" id="ARBA00004496"/>
    </source>
</evidence>
<dbReference type="InterPro" id="IPR006094">
    <property type="entry name" value="Oxid_FAD_bind_N"/>
</dbReference>
<comment type="function">
    <text evidence="2 20">Cell wall formation.</text>
</comment>
<keyword evidence="9 20" id="KW-0132">Cell division</keyword>
<evidence type="ECO:0000256" key="14">
    <source>
        <dbReference type="ARBA" id="ARBA00022984"/>
    </source>
</evidence>
<evidence type="ECO:0000313" key="22">
    <source>
        <dbReference type="EMBL" id="HEB97024.1"/>
    </source>
</evidence>
<keyword evidence="11 20" id="KW-0274">FAD</keyword>
<dbReference type="InterPro" id="IPR016169">
    <property type="entry name" value="FAD-bd_PCMH_sub2"/>
</dbReference>
<evidence type="ECO:0000256" key="1">
    <source>
        <dbReference type="ARBA" id="ARBA00001974"/>
    </source>
</evidence>
<dbReference type="EMBL" id="DRKP01000137">
    <property type="protein sequence ID" value="HEB97024.1"/>
    <property type="molecule type" value="Genomic_DNA"/>
</dbReference>
<dbReference type="UniPathway" id="UPA00219"/>
<accession>A0A831W3W8</accession>
<comment type="caution">
    <text evidence="22">The sequence shown here is derived from an EMBL/GenBank/DDBJ whole genome shotgun (WGS) entry which is preliminary data.</text>
</comment>
<organism evidence="22">
    <name type="scientific">Sedimenticola thiotaurini</name>
    <dbReference type="NCBI Taxonomy" id="1543721"/>
    <lineage>
        <taxon>Bacteria</taxon>
        <taxon>Pseudomonadati</taxon>
        <taxon>Pseudomonadota</taxon>
        <taxon>Gammaproteobacteria</taxon>
        <taxon>Chromatiales</taxon>
        <taxon>Sedimenticolaceae</taxon>
        <taxon>Sedimenticola</taxon>
    </lineage>
</organism>
<evidence type="ECO:0000256" key="6">
    <source>
        <dbReference type="ARBA" id="ARBA00012518"/>
    </source>
</evidence>
<dbReference type="SUPFAM" id="SSF56194">
    <property type="entry name" value="Uridine diphospho-N-Acetylenolpyruvylglucosamine reductase, MurB, C-terminal domain"/>
    <property type="match status" value="1"/>
</dbReference>
<evidence type="ECO:0000256" key="19">
    <source>
        <dbReference type="ARBA" id="ARBA00048914"/>
    </source>
</evidence>
<comment type="subcellular location">
    <subcellularLocation>
        <location evidence="3 20">Cytoplasm</location>
    </subcellularLocation>
</comment>
<feature type="active site" evidence="20">
    <location>
        <position position="290"/>
    </location>
</feature>
<dbReference type="SUPFAM" id="SSF56176">
    <property type="entry name" value="FAD-binding/transporter-associated domain-like"/>
    <property type="match status" value="1"/>
</dbReference>
<dbReference type="Gene3D" id="3.90.78.10">
    <property type="entry name" value="UDP-N-acetylenolpyruvoylglucosamine reductase, C-terminal domain"/>
    <property type="match status" value="1"/>
</dbReference>
<name>A0A831W3W8_9GAMM</name>
<dbReference type="InterPro" id="IPR003170">
    <property type="entry name" value="MurB"/>
</dbReference>
<dbReference type="Pfam" id="PF02873">
    <property type="entry name" value="MurB_C"/>
    <property type="match status" value="1"/>
</dbReference>
<dbReference type="EC" id="1.3.1.98" evidence="6 20"/>
<comment type="pathway">
    <text evidence="4 20">Cell wall biogenesis; peptidoglycan biosynthesis.</text>
</comment>
<reference evidence="22" key="1">
    <citation type="journal article" date="2020" name="mSystems">
        <title>Genome- and Community-Level Interaction Insights into Carbon Utilization and Element Cycling Functions of Hydrothermarchaeota in Hydrothermal Sediment.</title>
        <authorList>
            <person name="Zhou Z."/>
            <person name="Liu Y."/>
            <person name="Xu W."/>
            <person name="Pan J."/>
            <person name="Luo Z.H."/>
            <person name="Li M."/>
        </authorList>
    </citation>
    <scope>NUCLEOTIDE SEQUENCE [LARGE SCALE GENOMIC DNA]</scope>
    <source>
        <strain evidence="22">HyVt-443</strain>
    </source>
</reference>
<evidence type="ECO:0000256" key="8">
    <source>
        <dbReference type="ARBA" id="ARBA00022490"/>
    </source>
</evidence>
<evidence type="ECO:0000256" key="16">
    <source>
        <dbReference type="ARBA" id="ARBA00023306"/>
    </source>
</evidence>
<dbReference type="InterPro" id="IPR036318">
    <property type="entry name" value="FAD-bd_PCMH-like_sf"/>
</dbReference>
<keyword evidence="13 20" id="KW-0133">Cell shape</keyword>
<feature type="active site" evidence="20">
    <location>
        <position position="171"/>
    </location>
</feature>
<dbReference type="InterPro" id="IPR011601">
    <property type="entry name" value="MurB_C"/>
</dbReference>
<dbReference type="AlphaFoldDB" id="A0A831W3W8"/>
<dbReference type="PANTHER" id="PTHR21071:SF4">
    <property type="entry name" value="UDP-N-ACETYLENOLPYRUVOYLGLUCOSAMINE REDUCTASE"/>
    <property type="match status" value="1"/>
</dbReference>